<evidence type="ECO:0000256" key="1">
    <source>
        <dbReference type="SAM" id="SignalP"/>
    </source>
</evidence>
<comment type="caution">
    <text evidence="2">The sequence shown here is derived from an EMBL/GenBank/DDBJ whole genome shotgun (WGS) entry which is preliminary data.</text>
</comment>
<gene>
    <name evidence="2" type="ORF">HMPREF1219_01101</name>
</gene>
<name>S3A094_9CORY</name>
<dbReference type="EMBL" id="ATBY01000012">
    <property type="protein sequence ID" value="EPD69769.1"/>
    <property type="molecule type" value="Genomic_DNA"/>
</dbReference>
<protein>
    <recommendedName>
        <fullName evidence="4">DUF4352 domain-containing protein</fullName>
    </recommendedName>
</protein>
<sequence>MMMNRSRFAPAVAVLVSVALCGAGCAGEKNSAQESSVSEKVSTSVQETETFTPKDVAPKTVEKFSEPVEDEGLGLTYKLQSVTSGNFGGTTVVVTVENNNDQPFPPSALTASLRYEDYNGDNKLEDAEPLQISDPSYIVGLDLPLGVGARANLNFPYNVSPSVAYDAEFTIGNVTFKGNLAAVN</sequence>
<feature type="signal peptide" evidence="1">
    <location>
        <begin position="1"/>
        <end position="26"/>
    </location>
</feature>
<evidence type="ECO:0000313" key="3">
    <source>
        <dbReference type="Proteomes" id="UP000014408"/>
    </source>
</evidence>
<proteinExistence type="predicted"/>
<dbReference type="Proteomes" id="UP000014408">
    <property type="component" value="Unassembled WGS sequence"/>
</dbReference>
<organism evidence="2 3">
    <name type="scientific">Corynebacterium pyruviciproducens ATCC BAA-1742</name>
    <dbReference type="NCBI Taxonomy" id="1125779"/>
    <lineage>
        <taxon>Bacteria</taxon>
        <taxon>Bacillati</taxon>
        <taxon>Actinomycetota</taxon>
        <taxon>Actinomycetes</taxon>
        <taxon>Mycobacteriales</taxon>
        <taxon>Corynebacteriaceae</taxon>
        <taxon>Corynebacterium</taxon>
    </lineage>
</organism>
<evidence type="ECO:0000313" key="2">
    <source>
        <dbReference type="EMBL" id="EPD69769.1"/>
    </source>
</evidence>
<dbReference type="HOGENOM" id="CLU_133136_0_0_11"/>
<reference evidence="2 3" key="1">
    <citation type="submission" date="2013-05" db="EMBL/GenBank/DDBJ databases">
        <title>The Genome Sequence of Corynebacterium pyruviciproducens 1773O (ATCC BAA-1742).</title>
        <authorList>
            <consortium name="The Broad Institute Genomics Platform"/>
            <person name="Earl A."/>
            <person name="Ward D."/>
            <person name="Feldgarden M."/>
            <person name="Gevers D."/>
            <person name="Tong J."/>
            <person name="Walker B."/>
            <person name="Young S."/>
            <person name="Zeng Q."/>
            <person name="Gargeya S."/>
            <person name="Fitzgerald M."/>
            <person name="Haas B."/>
            <person name="Abouelleil A."/>
            <person name="Allen A.W."/>
            <person name="Alvarado L."/>
            <person name="Arachchi H.M."/>
            <person name="Berlin A.M."/>
            <person name="Chapman S.B."/>
            <person name="Gainer-Dewar J."/>
            <person name="Goldberg J."/>
            <person name="Griggs A."/>
            <person name="Gujja S."/>
            <person name="Hansen M."/>
            <person name="Howarth C."/>
            <person name="Imamovic A."/>
            <person name="Ireland A."/>
            <person name="Larimer J."/>
            <person name="McCowan C."/>
            <person name="Murphy C."/>
            <person name="Pearson M."/>
            <person name="Poon T.W."/>
            <person name="Priest M."/>
            <person name="Roberts A."/>
            <person name="Saif S."/>
            <person name="Shea T."/>
            <person name="Sisk P."/>
            <person name="Sykes S."/>
            <person name="Wortman J."/>
            <person name="Nusbaum C."/>
            <person name="Birren B."/>
        </authorList>
    </citation>
    <scope>NUCLEOTIDE SEQUENCE [LARGE SCALE GENOMIC DNA]</scope>
    <source>
        <strain evidence="2 3">ATCC BAA-1742</strain>
    </source>
</reference>
<accession>S3A094</accession>
<dbReference type="AlphaFoldDB" id="S3A094"/>
<dbReference type="eggNOG" id="ENOG50329XG">
    <property type="taxonomic scope" value="Bacteria"/>
</dbReference>
<keyword evidence="1" id="KW-0732">Signal</keyword>
<evidence type="ECO:0008006" key="4">
    <source>
        <dbReference type="Google" id="ProtNLM"/>
    </source>
</evidence>
<dbReference type="STRING" id="1125779.HMPREF1219_01101"/>
<dbReference type="PATRIC" id="fig|1125779.3.peg.1083"/>
<feature type="chain" id="PRO_5038718093" description="DUF4352 domain-containing protein" evidence="1">
    <location>
        <begin position="27"/>
        <end position="184"/>
    </location>
</feature>
<keyword evidence="3" id="KW-1185">Reference proteome</keyword>